<proteinExistence type="predicted"/>
<dbReference type="InterPro" id="IPR032508">
    <property type="entry name" value="FecR_C"/>
</dbReference>
<dbReference type="Gene3D" id="3.55.50.30">
    <property type="match status" value="1"/>
</dbReference>
<feature type="domain" description="FecR protein" evidence="3">
    <location>
        <begin position="118"/>
        <end position="205"/>
    </location>
</feature>
<name>A0AAJ5WUR0_9BACT</name>
<feature type="transmembrane region" description="Helical" evidence="2">
    <location>
        <begin position="77"/>
        <end position="98"/>
    </location>
</feature>
<evidence type="ECO:0000313" key="6">
    <source>
        <dbReference type="Proteomes" id="UP001220610"/>
    </source>
</evidence>
<feature type="domain" description="Protein FecR C-terminal" evidence="4">
    <location>
        <begin position="284"/>
        <end position="354"/>
    </location>
</feature>
<dbReference type="Proteomes" id="UP001220610">
    <property type="component" value="Chromosome"/>
</dbReference>
<reference evidence="5" key="1">
    <citation type="submission" date="2023-03" db="EMBL/GenBank/DDBJ databases">
        <title>Andean soil-derived lignocellulolytic bacterial consortium as a source of novel taxa and putative plastic-active enzymes.</title>
        <authorList>
            <person name="Diaz-Garcia L."/>
            <person name="Chuvochina M."/>
            <person name="Feuerriegel G."/>
            <person name="Bunk B."/>
            <person name="Sproer C."/>
            <person name="Streit W.R."/>
            <person name="Rodriguez L.M."/>
            <person name="Overmann J."/>
            <person name="Jimenez D.J."/>
        </authorList>
    </citation>
    <scope>NUCLEOTIDE SEQUENCE</scope>
    <source>
        <strain evidence="5">MAG 7</strain>
    </source>
</reference>
<dbReference type="Gene3D" id="2.60.120.1440">
    <property type="match status" value="1"/>
</dbReference>
<evidence type="ECO:0000259" key="3">
    <source>
        <dbReference type="Pfam" id="PF04773"/>
    </source>
</evidence>
<evidence type="ECO:0000256" key="1">
    <source>
        <dbReference type="SAM" id="MobiDB-lite"/>
    </source>
</evidence>
<dbReference type="Pfam" id="PF04773">
    <property type="entry name" value="FecR"/>
    <property type="match status" value="1"/>
</dbReference>
<feature type="region of interest" description="Disordered" evidence="1">
    <location>
        <begin position="244"/>
        <end position="273"/>
    </location>
</feature>
<evidence type="ECO:0000259" key="4">
    <source>
        <dbReference type="Pfam" id="PF16344"/>
    </source>
</evidence>
<dbReference type="PANTHER" id="PTHR30273:SF2">
    <property type="entry name" value="PROTEIN FECR"/>
    <property type="match status" value="1"/>
</dbReference>
<dbReference type="InterPro" id="IPR006860">
    <property type="entry name" value="FecR"/>
</dbReference>
<dbReference type="Pfam" id="PF16344">
    <property type="entry name" value="FecR_C"/>
    <property type="match status" value="1"/>
</dbReference>
<protein>
    <submittedName>
        <fullName evidence="5">FecR family protein</fullName>
    </submittedName>
</protein>
<keyword evidence="2" id="KW-0812">Transmembrane</keyword>
<feature type="compositionally biased region" description="Polar residues" evidence="1">
    <location>
        <begin position="255"/>
        <end position="264"/>
    </location>
</feature>
<evidence type="ECO:0000313" key="5">
    <source>
        <dbReference type="EMBL" id="WEK36002.1"/>
    </source>
</evidence>
<dbReference type="GO" id="GO:0016989">
    <property type="term" value="F:sigma factor antagonist activity"/>
    <property type="evidence" value="ECO:0007669"/>
    <property type="project" value="TreeGrafter"/>
</dbReference>
<evidence type="ECO:0000256" key="2">
    <source>
        <dbReference type="SAM" id="Phobius"/>
    </source>
</evidence>
<sequence length="356" mass="39039">MQEQSNRKEGSGREKEIAELARYLQEKSLDIDSYLSEEEWQQYVKEHAAGAAASTTSDNYPDVYEATIRRSRRRQQLFKGIGGLVVLLLLAGLLWIALRPQPAANAPAVMAHVHENTSTQMQKIGLPDGSSLVLYPGSSISFATDYNKQRRDLQLTGKAVFEVSPKRGVPFTVYCRSIATTALGTRFMVNGLDADPWVHLYQGKVLVQPISDNSVQRILAVGETIAYQEKEHVFKLLNAQGTAAAADPSGPSPTPRSGENNTLPATAPAVPGKTDSVSVNGQTYINFQNQQLSTIFDQLAERYHVEIRYPTDLSISTNVLLSVNAGQPIEKILDNLCGANGMKVKRVDSTTFTITK</sequence>
<dbReference type="PANTHER" id="PTHR30273">
    <property type="entry name" value="PERIPLASMIC SIGNAL SENSOR AND SIGMA FACTOR ACTIVATOR FECR-RELATED"/>
    <property type="match status" value="1"/>
</dbReference>
<organism evidence="5 6">
    <name type="scientific">Candidatus Pseudobacter hemicellulosilyticus</name>
    <dbReference type="NCBI Taxonomy" id="3121375"/>
    <lineage>
        <taxon>Bacteria</taxon>
        <taxon>Pseudomonadati</taxon>
        <taxon>Bacteroidota</taxon>
        <taxon>Chitinophagia</taxon>
        <taxon>Chitinophagales</taxon>
        <taxon>Chitinophagaceae</taxon>
        <taxon>Pseudobacter</taxon>
    </lineage>
</organism>
<dbReference type="InterPro" id="IPR012373">
    <property type="entry name" value="Ferrdict_sens_TM"/>
</dbReference>
<dbReference type="AlphaFoldDB" id="A0AAJ5WUR0"/>
<accession>A0AAJ5WUR0</accession>
<keyword evidence="2" id="KW-1133">Transmembrane helix</keyword>
<dbReference type="EMBL" id="CP119311">
    <property type="protein sequence ID" value="WEK36002.1"/>
    <property type="molecule type" value="Genomic_DNA"/>
</dbReference>
<gene>
    <name evidence="5" type="ORF">P0Y53_00690</name>
</gene>
<keyword evidence="2" id="KW-0472">Membrane</keyword>